<dbReference type="InterPro" id="IPR013858">
    <property type="entry name" value="Peptidase_M10B_C"/>
</dbReference>
<reference evidence="6 7" key="1">
    <citation type="submission" date="2019-06" db="EMBL/GenBank/DDBJ databases">
        <title>Sorghum-associated microbial communities from plants grown in Nebraska, USA.</title>
        <authorList>
            <person name="Schachtman D."/>
        </authorList>
    </citation>
    <scope>NUCLEOTIDE SEQUENCE [LARGE SCALE GENOMIC DNA]</scope>
    <source>
        <strain evidence="6 7">1225</strain>
    </source>
</reference>
<dbReference type="PANTHER" id="PTHR38340:SF1">
    <property type="entry name" value="S-LAYER PROTEIN"/>
    <property type="match status" value="1"/>
</dbReference>
<feature type="domain" description="Peptidase M10 serralysin C-terminal" evidence="5">
    <location>
        <begin position="172"/>
        <end position="303"/>
    </location>
</feature>
<dbReference type="RefSeq" id="WP_145634395.1">
    <property type="nucleotide sequence ID" value="NZ_VIWP01000002.1"/>
</dbReference>
<dbReference type="InterPro" id="IPR050557">
    <property type="entry name" value="RTX_toxin/Mannuronan_C5-epim"/>
</dbReference>
<evidence type="ECO:0000256" key="2">
    <source>
        <dbReference type="ARBA" id="ARBA00004613"/>
    </source>
</evidence>
<proteinExistence type="predicted"/>
<dbReference type="SUPFAM" id="SSF51120">
    <property type="entry name" value="beta-Roll"/>
    <property type="match status" value="1"/>
</dbReference>
<comment type="cofactor">
    <cofactor evidence="1">
        <name>Ca(2+)</name>
        <dbReference type="ChEBI" id="CHEBI:29108"/>
    </cofactor>
</comment>
<organism evidence="6 7">
    <name type="scientific">Neorhizobium alkalisoli</name>
    <dbReference type="NCBI Taxonomy" id="528178"/>
    <lineage>
        <taxon>Bacteria</taxon>
        <taxon>Pseudomonadati</taxon>
        <taxon>Pseudomonadota</taxon>
        <taxon>Alphaproteobacteria</taxon>
        <taxon>Hyphomicrobiales</taxon>
        <taxon>Rhizobiaceae</taxon>
        <taxon>Rhizobium/Agrobacterium group</taxon>
        <taxon>Neorhizobium</taxon>
    </lineage>
</organism>
<sequence length="306" mass="32951">MAVNEAPTMTIAYSGLNLEGRAAGSLWAALHVDDPEGDAVSLMIVDQTLVRYSTDPLTDVATVVSEEGGREDFYLSGSQIRASRTFDYDADGYHAYYKLTVHAIDSAGNGSDLDIVLGVRDVKEVSRAPAIPATFSGTSGVDEIYGNGRNEVFYGREGNDILVGGGGNDKLYGGADDDTLRGGDGKDMLYGGGGQDDLYGGAGADLFVFKSAIESVSVEWQTIQDFSLKEHDKIDLRFMDADIGKAGRQDFHFIGTDRFSGEAGELRFHKFATGTAIAADTDGDGYTDLWIRLQGQHDVTKDYFLL</sequence>
<gene>
    <name evidence="6" type="ORF">FHW37_102286</name>
</gene>
<keyword evidence="7" id="KW-1185">Reference proteome</keyword>
<dbReference type="InterPro" id="IPR018511">
    <property type="entry name" value="Hemolysin-typ_Ca-bd_CS"/>
</dbReference>
<protein>
    <submittedName>
        <fullName evidence="6">Hemolysin type calcium-binding protein</fullName>
    </submittedName>
</protein>
<dbReference type="PROSITE" id="PS00330">
    <property type="entry name" value="HEMOLYSIN_CALCIUM"/>
    <property type="match status" value="2"/>
</dbReference>
<dbReference type="Pfam" id="PF00353">
    <property type="entry name" value="HemolysinCabind"/>
    <property type="match status" value="2"/>
</dbReference>
<accession>A0A561R213</accession>
<dbReference type="InterPro" id="IPR001343">
    <property type="entry name" value="Hemolysn_Ca-bd"/>
</dbReference>
<comment type="subcellular location">
    <subcellularLocation>
        <location evidence="2">Secreted</location>
    </subcellularLocation>
</comment>
<dbReference type="Proteomes" id="UP000320653">
    <property type="component" value="Unassembled WGS sequence"/>
</dbReference>
<evidence type="ECO:0000256" key="4">
    <source>
        <dbReference type="ARBA" id="ARBA00022737"/>
    </source>
</evidence>
<comment type="caution">
    <text evidence="6">The sequence shown here is derived from an EMBL/GenBank/DDBJ whole genome shotgun (WGS) entry which is preliminary data.</text>
</comment>
<evidence type="ECO:0000256" key="3">
    <source>
        <dbReference type="ARBA" id="ARBA00022525"/>
    </source>
</evidence>
<dbReference type="Pfam" id="PF08548">
    <property type="entry name" value="Peptidase_M10_C"/>
    <property type="match status" value="1"/>
</dbReference>
<dbReference type="GO" id="GO:0005615">
    <property type="term" value="C:extracellular space"/>
    <property type="evidence" value="ECO:0007669"/>
    <property type="project" value="InterPro"/>
</dbReference>
<dbReference type="OrthoDB" id="7876310at2"/>
<dbReference type="PANTHER" id="PTHR38340">
    <property type="entry name" value="S-LAYER PROTEIN"/>
    <property type="match status" value="1"/>
</dbReference>
<dbReference type="GO" id="GO:0005509">
    <property type="term" value="F:calcium ion binding"/>
    <property type="evidence" value="ECO:0007669"/>
    <property type="project" value="InterPro"/>
</dbReference>
<keyword evidence="3" id="KW-0964">Secreted</keyword>
<dbReference type="EMBL" id="VIWP01000002">
    <property type="protein sequence ID" value="TWF56648.1"/>
    <property type="molecule type" value="Genomic_DNA"/>
</dbReference>
<evidence type="ECO:0000313" key="7">
    <source>
        <dbReference type="Proteomes" id="UP000320653"/>
    </source>
</evidence>
<dbReference type="PRINTS" id="PR00313">
    <property type="entry name" value="CABNDNGRPT"/>
</dbReference>
<name>A0A561R213_9HYPH</name>
<dbReference type="Gene3D" id="2.150.10.10">
    <property type="entry name" value="Serralysin-like metalloprotease, C-terminal"/>
    <property type="match status" value="2"/>
</dbReference>
<evidence type="ECO:0000259" key="5">
    <source>
        <dbReference type="Pfam" id="PF08548"/>
    </source>
</evidence>
<dbReference type="InterPro" id="IPR011049">
    <property type="entry name" value="Serralysin-like_metalloprot_C"/>
</dbReference>
<evidence type="ECO:0000256" key="1">
    <source>
        <dbReference type="ARBA" id="ARBA00001913"/>
    </source>
</evidence>
<dbReference type="AlphaFoldDB" id="A0A561R213"/>
<keyword evidence="4" id="KW-0677">Repeat</keyword>
<evidence type="ECO:0000313" key="6">
    <source>
        <dbReference type="EMBL" id="TWF56648.1"/>
    </source>
</evidence>